<reference evidence="2" key="1">
    <citation type="submission" date="2013-08" db="EMBL/GenBank/DDBJ databases">
        <authorList>
            <person name="Mendez C."/>
            <person name="Richter M."/>
            <person name="Ferrer M."/>
            <person name="Sanchez J."/>
        </authorList>
    </citation>
    <scope>NUCLEOTIDE SEQUENCE</scope>
</reference>
<proteinExistence type="predicted"/>
<sequence length="126" mass="14109">RCNGGYVVAPGSVVEGKLYEIARNLPLAPVPASLLERIEAHRKARRIEHDTEGRMVIEARRRNETLFQIACALRRFGVDTPALLESLRVVNNKHCHPALADFELQTIAVSAARYRPAGEQTRRTNP</sequence>
<dbReference type="AlphaFoldDB" id="T1BRR2"/>
<accession>T1BRR2</accession>
<name>T1BRR2_9ZZZZ</name>
<dbReference type="InterPro" id="IPR014820">
    <property type="entry name" value="PriCT_1"/>
</dbReference>
<protein>
    <submittedName>
        <fullName evidence="2">Prophage Lp4 protein 7</fullName>
    </submittedName>
</protein>
<gene>
    <name evidence="2" type="ORF">B2A_05465</name>
</gene>
<reference evidence="2" key="2">
    <citation type="journal article" date="2014" name="ISME J.">
        <title>Microbial stratification in low pH oxic and suboxic macroscopic growths along an acid mine drainage.</title>
        <authorList>
            <person name="Mendez-Garcia C."/>
            <person name="Mesa V."/>
            <person name="Sprenger R.R."/>
            <person name="Richter M."/>
            <person name="Diez M.S."/>
            <person name="Solano J."/>
            <person name="Bargiela R."/>
            <person name="Golyshina O.V."/>
            <person name="Manteca A."/>
            <person name="Ramos J.L."/>
            <person name="Gallego J.R."/>
            <person name="Llorente I."/>
            <person name="Martins Dos Santos V.A."/>
            <person name="Jensen O.N."/>
            <person name="Pelaez A.I."/>
            <person name="Sanchez J."/>
            <person name="Ferrer M."/>
        </authorList>
    </citation>
    <scope>NUCLEOTIDE SEQUENCE</scope>
</reference>
<evidence type="ECO:0000313" key="2">
    <source>
        <dbReference type="EMBL" id="EQD55914.1"/>
    </source>
</evidence>
<dbReference type="Pfam" id="PF08708">
    <property type="entry name" value="PriCT_1"/>
    <property type="match status" value="1"/>
</dbReference>
<comment type="caution">
    <text evidence="2">The sequence shown here is derived from an EMBL/GenBank/DDBJ whole genome shotgun (WGS) entry which is preliminary data.</text>
</comment>
<evidence type="ECO:0000259" key="1">
    <source>
        <dbReference type="SMART" id="SM00942"/>
    </source>
</evidence>
<feature type="non-terminal residue" evidence="2">
    <location>
        <position position="1"/>
    </location>
</feature>
<dbReference type="EMBL" id="AUZZ01003802">
    <property type="protein sequence ID" value="EQD55914.1"/>
    <property type="molecule type" value="Genomic_DNA"/>
</dbReference>
<feature type="domain" description="Primase C-terminal 1" evidence="1">
    <location>
        <begin position="51"/>
        <end position="117"/>
    </location>
</feature>
<organism evidence="2">
    <name type="scientific">mine drainage metagenome</name>
    <dbReference type="NCBI Taxonomy" id="410659"/>
    <lineage>
        <taxon>unclassified sequences</taxon>
        <taxon>metagenomes</taxon>
        <taxon>ecological metagenomes</taxon>
    </lineage>
</organism>
<dbReference type="SMART" id="SM00942">
    <property type="entry name" value="PriCT_1"/>
    <property type="match status" value="1"/>
</dbReference>